<dbReference type="NCBIfam" id="NF001756">
    <property type="entry name" value="PRK00484.1"/>
    <property type="match status" value="1"/>
</dbReference>
<reference evidence="15" key="2">
    <citation type="submission" date="2021-05" db="EMBL/GenBank/DDBJ databases">
        <authorList>
            <person name="Pain A."/>
        </authorList>
    </citation>
    <scope>NUCLEOTIDE SEQUENCE</scope>
    <source>
        <strain evidence="15">1802A</strain>
    </source>
</reference>
<accession>A0AAD9G9L7</accession>
<dbReference type="InterPro" id="IPR004365">
    <property type="entry name" value="NA-bd_OB_tRNA"/>
</dbReference>
<evidence type="ECO:0000256" key="4">
    <source>
        <dbReference type="ARBA" id="ARBA00022490"/>
    </source>
</evidence>
<sequence>MSTVPEVDAKQYHKARVATVQEWRRQNVAYPHKFQTTMNIGQFIEKYDHLTPGQYLEREEVRLAGRISRVASSSSKLRFFDVRSNGFRLQVFANYEYHNHQIGDFMELYDTIKRGDVVGIVGFPGRSKRGELSIFPREMQLLTPCLHMLPDKAGLKDIETRFRQRYLDLITSEESFHVLQARSRIVSFTRKFLLNRGFIEVETPTLNVNCGGASARPFISHHNDLDIDLFLRVAPELPLKMIIVGGFEKVFEIGKCFRNEGIDLTHNPEFTSCEFYWAYADYNDLIDLTEEFLSSLVIEIHGGYTFPYHPDGPDGQEIILDFKPPFERISLIDSRFPFVLIYAHSTLALEHELGTTLTPPYDSEENCQKYREAIKRAGIEMPKPATPAKLLDKLVGYYIEERIGNRPTFIMDHPQCMCPLSKWHRSRSDLCERFELFICGRELINAYTELNDPFKQRECLQEQQKARDLGDDEAQGLDEGYCLALEYGLPPTAGWGVGIDRLAMFLSDRNNIKVSGMCTFSIRFKEVLFFPTMKPLAAPSSAPAEDASAAEADAPLASASGPEPTTGDKRESQ</sequence>
<keyword evidence="16" id="KW-1185">Reference proteome</keyword>
<evidence type="ECO:0000256" key="9">
    <source>
        <dbReference type="ARBA" id="ARBA00023146"/>
    </source>
</evidence>
<evidence type="ECO:0000256" key="6">
    <source>
        <dbReference type="ARBA" id="ARBA00022741"/>
    </source>
</evidence>
<dbReference type="GO" id="GO:0005829">
    <property type="term" value="C:cytosol"/>
    <property type="evidence" value="ECO:0007669"/>
    <property type="project" value="TreeGrafter"/>
</dbReference>
<evidence type="ECO:0000313" key="15">
    <source>
        <dbReference type="EMBL" id="KAK1934391.1"/>
    </source>
</evidence>
<comment type="subcellular location">
    <subcellularLocation>
        <location evidence="1">Cytoplasm</location>
    </subcellularLocation>
</comment>
<dbReference type="PIRSF" id="PIRSF039101">
    <property type="entry name" value="LysRS2"/>
    <property type="match status" value="1"/>
</dbReference>
<dbReference type="FunFam" id="2.40.50.140:FF:000050">
    <property type="entry name" value="Lysine--tRNA ligase"/>
    <property type="match status" value="1"/>
</dbReference>
<dbReference type="PANTHER" id="PTHR42918">
    <property type="entry name" value="LYSYL-TRNA SYNTHETASE"/>
    <property type="match status" value="1"/>
</dbReference>
<evidence type="ECO:0000256" key="8">
    <source>
        <dbReference type="ARBA" id="ARBA00022917"/>
    </source>
</evidence>
<dbReference type="InterPro" id="IPR018149">
    <property type="entry name" value="Lys-tRNA-synth_II_C"/>
</dbReference>
<evidence type="ECO:0000256" key="5">
    <source>
        <dbReference type="ARBA" id="ARBA00022598"/>
    </source>
</evidence>
<keyword evidence="8" id="KW-0648">Protein biosynthesis</keyword>
<dbReference type="SUPFAM" id="SSF55681">
    <property type="entry name" value="Class II aaRS and biotin synthetases"/>
    <property type="match status" value="1"/>
</dbReference>
<evidence type="ECO:0000313" key="16">
    <source>
        <dbReference type="Proteomes" id="UP001195914"/>
    </source>
</evidence>
<comment type="caution">
    <text evidence="15">The sequence shown here is derived from an EMBL/GenBank/DDBJ whole genome shotgun (WGS) entry which is preliminary data.</text>
</comment>
<dbReference type="AlphaFoldDB" id="A0AAD9G9L7"/>
<dbReference type="EMBL" id="JAHBMH010000063">
    <property type="protein sequence ID" value="KAK1934391.1"/>
    <property type="molecule type" value="Genomic_DNA"/>
</dbReference>
<dbReference type="FunFam" id="3.30.930.10:FF:000238">
    <property type="entry name" value="Lysine--tRNA ligase"/>
    <property type="match status" value="1"/>
</dbReference>
<evidence type="ECO:0000256" key="13">
    <source>
        <dbReference type="SAM" id="MobiDB-lite"/>
    </source>
</evidence>
<keyword evidence="4" id="KW-0963">Cytoplasm</keyword>
<dbReference type="InterPro" id="IPR004364">
    <property type="entry name" value="Aa-tRNA-synt_II"/>
</dbReference>
<dbReference type="HAMAP" id="MF_00252">
    <property type="entry name" value="Lys_tRNA_synth_class2"/>
    <property type="match status" value="1"/>
</dbReference>
<dbReference type="GO" id="GO:0006430">
    <property type="term" value="P:lysyl-tRNA aminoacylation"/>
    <property type="evidence" value="ECO:0007669"/>
    <property type="project" value="InterPro"/>
</dbReference>
<dbReference type="InterPro" id="IPR044136">
    <property type="entry name" value="Lys-tRNA-ligase_II_N"/>
</dbReference>
<dbReference type="InterPro" id="IPR034762">
    <property type="entry name" value="Lys-tRNA-ligase_II_bac/euk"/>
</dbReference>
<dbReference type="InterPro" id="IPR006195">
    <property type="entry name" value="aa-tRNA-synth_II"/>
</dbReference>
<comment type="catalytic activity">
    <reaction evidence="11 12">
        <text>tRNA(Lys) + L-lysine + ATP = L-lysyl-tRNA(Lys) + AMP + diphosphate</text>
        <dbReference type="Rhea" id="RHEA:20792"/>
        <dbReference type="Rhea" id="RHEA-COMP:9696"/>
        <dbReference type="Rhea" id="RHEA-COMP:9697"/>
        <dbReference type="ChEBI" id="CHEBI:30616"/>
        <dbReference type="ChEBI" id="CHEBI:32551"/>
        <dbReference type="ChEBI" id="CHEBI:33019"/>
        <dbReference type="ChEBI" id="CHEBI:78442"/>
        <dbReference type="ChEBI" id="CHEBI:78529"/>
        <dbReference type="ChEBI" id="CHEBI:456215"/>
        <dbReference type="EC" id="6.1.1.6"/>
    </reaction>
</comment>
<evidence type="ECO:0000256" key="12">
    <source>
        <dbReference type="RuleBase" id="RU003748"/>
    </source>
</evidence>
<reference evidence="15" key="1">
    <citation type="journal article" date="2014" name="Nucleic Acids Res.">
        <title>The evolutionary dynamics of variant antigen genes in Babesia reveal a history of genomic innovation underlying host-parasite interaction.</title>
        <authorList>
            <person name="Jackson A.P."/>
            <person name="Otto T.D."/>
            <person name="Darby A."/>
            <person name="Ramaprasad A."/>
            <person name="Xia D."/>
            <person name="Echaide I.E."/>
            <person name="Farber M."/>
            <person name="Gahlot S."/>
            <person name="Gamble J."/>
            <person name="Gupta D."/>
            <person name="Gupta Y."/>
            <person name="Jackson L."/>
            <person name="Malandrin L."/>
            <person name="Malas T.B."/>
            <person name="Moussa E."/>
            <person name="Nair M."/>
            <person name="Reid A.J."/>
            <person name="Sanders M."/>
            <person name="Sharma J."/>
            <person name="Tracey A."/>
            <person name="Quail M.A."/>
            <person name="Weir W."/>
            <person name="Wastling J.M."/>
            <person name="Hall N."/>
            <person name="Willadsen P."/>
            <person name="Lingelbach K."/>
            <person name="Shiels B."/>
            <person name="Tait A."/>
            <person name="Berriman M."/>
            <person name="Allred D.R."/>
            <person name="Pain A."/>
        </authorList>
    </citation>
    <scope>NUCLEOTIDE SEQUENCE</scope>
    <source>
        <strain evidence="15">1802A</strain>
    </source>
</reference>
<dbReference type="InterPro" id="IPR002313">
    <property type="entry name" value="Lys-tRNA-ligase_II"/>
</dbReference>
<protein>
    <recommendedName>
        <fullName evidence="3 12">Lysine--tRNA ligase</fullName>
        <ecNumber evidence="3 12">6.1.1.6</ecNumber>
    </recommendedName>
    <alternativeName>
        <fullName evidence="10 12">Lysyl-tRNA synthetase</fullName>
    </alternativeName>
</protein>
<keyword evidence="5" id="KW-0436">Ligase</keyword>
<evidence type="ECO:0000256" key="2">
    <source>
        <dbReference type="ARBA" id="ARBA00008226"/>
    </source>
</evidence>
<dbReference type="PROSITE" id="PS50862">
    <property type="entry name" value="AA_TRNA_LIGASE_II"/>
    <property type="match status" value="1"/>
</dbReference>
<feature type="region of interest" description="Disordered" evidence="13">
    <location>
        <begin position="538"/>
        <end position="573"/>
    </location>
</feature>
<evidence type="ECO:0000256" key="10">
    <source>
        <dbReference type="ARBA" id="ARBA00030563"/>
    </source>
</evidence>
<evidence type="ECO:0000256" key="3">
    <source>
        <dbReference type="ARBA" id="ARBA00013166"/>
    </source>
</evidence>
<keyword evidence="7" id="KW-0067">ATP-binding</keyword>
<organism evidence="15 16">
    <name type="scientific">Babesia divergens</name>
    <dbReference type="NCBI Taxonomy" id="32595"/>
    <lineage>
        <taxon>Eukaryota</taxon>
        <taxon>Sar</taxon>
        <taxon>Alveolata</taxon>
        <taxon>Apicomplexa</taxon>
        <taxon>Aconoidasida</taxon>
        <taxon>Piroplasmida</taxon>
        <taxon>Babesiidae</taxon>
        <taxon>Babesia</taxon>
    </lineage>
</organism>
<dbReference type="GO" id="GO:0004824">
    <property type="term" value="F:lysine-tRNA ligase activity"/>
    <property type="evidence" value="ECO:0007669"/>
    <property type="project" value="UniProtKB-EC"/>
</dbReference>
<dbReference type="EC" id="6.1.1.6" evidence="3 12"/>
<dbReference type="Pfam" id="PF01336">
    <property type="entry name" value="tRNA_anti-codon"/>
    <property type="match status" value="1"/>
</dbReference>
<name>A0AAD9G9L7_BABDI</name>
<proteinExistence type="inferred from homology"/>
<dbReference type="Proteomes" id="UP001195914">
    <property type="component" value="Unassembled WGS sequence"/>
</dbReference>
<dbReference type="Pfam" id="PF00152">
    <property type="entry name" value="tRNA-synt_2"/>
    <property type="match status" value="1"/>
</dbReference>
<dbReference type="Gene3D" id="3.30.930.10">
    <property type="entry name" value="Bira Bifunctional Protein, Domain 2"/>
    <property type="match status" value="1"/>
</dbReference>
<dbReference type="InterPro" id="IPR012340">
    <property type="entry name" value="NA-bd_OB-fold"/>
</dbReference>
<evidence type="ECO:0000256" key="1">
    <source>
        <dbReference type="ARBA" id="ARBA00004496"/>
    </source>
</evidence>
<dbReference type="NCBIfam" id="TIGR00499">
    <property type="entry name" value="lysS_bact"/>
    <property type="match status" value="1"/>
</dbReference>
<evidence type="ECO:0000256" key="7">
    <source>
        <dbReference type="ARBA" id="ARBA00022840"/>
    </source>
</evidence>
<dbReference type="CDD" id="cd00775">
    <property type="entry name" value="LysRS_core"/>
    <property type="match status" value="1"/>
</dbReference>
<keyword evidence="9" id="KW-0030">Aminoacyl-tRNA synthetase</keyword>
<keyword evidence="6" id="KW-0547">Nucleotide-binding</keyword>
<dbReference type="PRINTS" id="PR00982">
    <property type="entry name" value="TRNASYNTHLYS"/>
</dbReference>
<gene>
    <name evidence="15" type="ORF">X943_003909</name>
</gene>
<dbReference type="GO" id="GO:0005524">
    <property type="term" value="F:ATP binding"/>
    <property type="evidence" value="ECO:0007669"/>
    <property type="project" value="UniProtKB-KW"/>
</dbReference>
<evidence type="ECO:0000256" key="11">
    <source>
        <dbReference type="ARBA" id="ARBA00048573"/>
    </source>
</evidence>
<feature type="domain" description="Aminoacyl-transfer RNA synthetases class-II family profile" evidence="14">
    <location>
        <begin position="182"/>
        <end position="535"/>
    </location>
</feature>
<dbReference type="CDD" id="cd04322">
    <property type="entry name" value="LysRS_N"/>
    <property type="match status" value="1"/>
</dbReference>
<dbReference type="SUPFAM" id="SSF50249">
    <property type="entry name" value="Nucleic acid-binding proteins"/>
    <property type="match status" value="1"/>
</dbReference>
<dbReference type="GO" id="GO:0000049">
    <property type="term" value="F:tRNA binding"/>
    <property type="evidence" value="ECO:0007669"/>
    <property type="project" value="TreeGrafter"/>
</dbReference>
<evidence type="ECO:0000259" key="14">
    <source>
        <dbReference type="PROSITE" id="PS50862"/>
    </source>
</evidence>
<dbReference type="PANTHER" id="PTHR42918:SF9">
    <property type="entry name" value="LYSINE--TRNA LIGASE"/>
    <property type="match status" value="1"/>
</dbReference>
<dbReference type="InterPro" id="IPR045864">
    <property type="entry name" value="aa-tRNA-synth_II/BPL/LPL"/>
</dbReference>
<dbReference type="Gene3D" id="2.40.50.140">
    <property type="entry name" value="Nucleic acid-binding proteins"/>
    <property type="match status" value="1"/>
</dbReference>
<feature type="compositionally biased region" description="Low complexity" evidence="13">
    <location>
        <begin position="538"/>
        <end position="560"/>
    </location>
</feature>
<comment type="similarity">
    <text evidence="2">Belongs to the class-II aminoacyl-tRNA synthetase family.</text>
</comment>